<protein>
    <submittedName>
        <fullName evidence="2">Uncharacterized protein</fullName>
    </submittedName>
</protein>
<keyword evidence="1" id="KW-0812">Transmembrane</keyword>
<sequence>MEDMKANANTQRIILKIFLTINLRFNVCKVTKSSLIERMKEEKKILPLECFILFAEGLLAFIKKLRSFFTKA</sequence>
<keyword evidence="1" id="KW-0472">Membrane</keyword>
<feature type="transmembrane region" description="Helical" evidence="1">
    <location>
        <begin position="45"/>
        <end position="62"/>
    </location>
</feature>
<evidence type="ECO:0000256" key="1">
    <source>
        <dbReference type="SAM" id="Phobius"/>
    </source>
</evidence>
<name>C9MQI7_9BACT</name>
<evidence type="ECO:0000313" key="3">
    <source>
        <dbReference type="Proteomes" id="UP000003327"/>
    </source>
</evidence>
<evidence type="ECO:0000313" key="2">
    <source>
        <dbReference type="EMBL" id="EEX18102.1"/>
    </source>
</evidence>
<reference evidence="2 3" key="1">
    <citation type="submission" date="2009-09" db="EMBL/GenBank/DDBJ databases">
        <authorList>
            <person name="Weinstock G."/>
            <person name="Sodergren E."/>
            <person name="Clifton S."/>
            <person name="Fulton L."/>
            <person name="Fulton B."/>
            <person name="Courtney L."/>
            <person name="Fronick C."/>
            <person name="Harrison M."/>
            <person name="Strong C."/>
            <person name="Farmer C."/>
            <person name="Delahaunty K."/>
            <person name="Markovic C."/>
            <person name="Hall O."/>
            <person name="Minx P."/>
            <person name="Tomlinson C."/>
            <person name="Mitreva M."/>
            <person name="Nelson J."/>
            <person name="Hou S."/>
            <person name="Wollam A."/>
            <person name="Pepin K.H."/>
            <person name="Johnson M."/>
            <person name="Bhonagiri V."/>
            <person name="Nash W.E."/>
            <person name="Warren W."/>
            <person name="Chinwalla A."/>
            <person name="Mardis E.R."/>
            <person name="Wilson R.K."/>
        </authorList>
    </citation>
    <scope>NUCLEOTIDE SEQUENCE [LARGE SCALE GENOMIC DNA]</scope>
    <source>
        <strain evidence="2 3">F0319</strain>
    </source>
</reference>
<dbReference type="AlphaFoldDB" id="C9MQI7"/>
<keyword evidence="3" id="KW-1185">Reference proteome</keyword>
<dbReference type="STRING" id="649761.HMPREF0973_01887"/>
<dbReference type="Proteomes" id="UP000003327">
    <property type="component" value="Unassembled WGS sequence"/>
</dbReference>
<dbReference type="EMBL" id="ACVA01000047">
    <property type="protein sequence ID" value="EEX18102.1"/>
    <property type="molecule type" value="Genomic_DNA"/>
</dbReference>
<organism evidence="2 3">
    <name type="scientific">Prevotella veroralis F0319</name>
    <dbReference type="NCBI Taxonomy" id="649761"/>
    <lineage>
        <taxon>Bacteria</taxon>
        <taxon>Pseudomonadati</taxon>
        <taxon>Bacteroidota</taxon>
        <taxon>Bacteroidia</taxon>
        <taxon>Bacteroidales</taxon>
        <taxon>Prevotellaceae</taxon>
        <taxon>Prevotella</taxon>
    </lineage>
</organism>
<accession>C9MQI7</accession>
<keyword evidence="1" id="KW-1133">Transmembrane helix</keyword>
<proteinExistence type="predicted"/>
<dbReference type="HOGENOM" id="CLU_2719021_0_0_10"/>
<gene>
    <name evidence="2" type="ORF">HMPREF0973_01887</name>
</gene>
<comment type="caution">
    <text evidence="2">The sequence shown here is derived from an EMBL/GenBank/DDBJ whole genome shotgun (WGS) entry which is preliminary data.</text>
</comment>